<evidence type="ECO:0000313" key="5">
    <source>
        <dbReference type="Proteomes" id="UP000480804"/>
    </source>
</evidence>
<dbReference type="AlphaFoldDB" id="A0A8H9HMP3"/>
<feature type="region of interest" description="Disordered" evidence="1">
    <location>
        <begin position="1"/>
        <end position="80"/>
    </location>
</feature>
<feature type="transmembrane region" description="Helical" evidence="2">
    <location>
        <begin position="100"/>
        <end position="118"/>
    </location>
</feature>
<keyword evidence="5" id="KW-1185">Reference proteome</keyword>
<organism evidence="4 6">
    <name type="scientific">Streptomyces gougerotii</name>
    <dbReference type="NCBI Taxonomy" id="53448"/>
    <lineage>
        <taxon>Bacteria</taxon>
        <taxon>Bacillati</taxon>
        <taxon>Actinomycetota</taxon>
        <taxon>Actinomycetes</taxon>
        <taxon>Kitasatosporales</taxon>
        <taxon>Streptomycetaceae</taxon>
        <taxon>Streptomyces</taxon>
        <taxon>Streptomyces diastaticus group</taxon>
    </lineage>
</organism>
<sequence length="162" mass="15503">MPVPRTSLPDPAALPRTAPARRPAEDTRVPPGSPPVPRGGGGRAAAPGRGARARGAACPGPGAGPGRSTAGGPLAVPHPACAPAASTAARGAAADPVSAAARWAAFGCVLVPVVLVVYGASAGGVFWVAAVLAAVTGLCRLLLRRSERGAAGVDGPAGGHPA</sequence>
<gene>
    <name evidence="4" type="ORF">GCM10010227_34410</name>
    <name evidence="3" type="ORF">Sgou_48440</name>
</gene>
<keyword evidence="2" id="KW-1133">Transmembrane helix</keyword>
<proteinExistence type="predicted"/>
<dbReference type="EMBL" id="BLLO01000025">
    <property type="protein sequence ID" value="GFH80174.1"/>
    <property type="molecule type" value="Genomic_DNA"/>
</dbReference>
<accession>A0A8H9HMP3</accession>
<dbReference type="Proteomes" id="UP000480804">
    <property type="component" value="Unassembled WGS sequence"/>
</dbReference>
<reference evidence="4" key="3">
    <citation type="submission" date="2020-09" db="EMBL/GenBank/DDBJ databases">
        <authorList>
            <person name="Sun Q."/>
            <person name="Ohkuma M."/>
        </authorList>
    </citation>
    <scope>NUCLEOTIDE SEQUENCE</scope>
    <source>
        <strain evidence="4">JCM 4136</strain>
    </source>
</reference>
<evidence type="ECO:0000256" key="1">
    <source>
        <dbReference type="SAM" id="MobiDB-lite"/>
    </source>
</evidence>
<keyword evidence="2" id="KW-0472">Membrane</keyword>
<evidence type="ECO:0000256" key="2">
    <source>
        <dbReference type="SAM" id="Phobius"/>
    </source>
</evidence>
<dbReference type="Proteomes" id="UP000660975">
    <property type="component" value="Unassembled WGS sequence"/>
</dbReference>
<feature type="compositionally biased region" description="Low complexity" evidence="1">
    <location>
        <begin position="8"/>
        <end position="21"/>
    </location>
</feature>
<evidence type="ECO:0000313" key="6">
    <source>
        <dbReference type="Proteomes" id="UP000660975"/>
    </source>
</evidence>
<evidence type="ECO:0000313" key="3">
    <source>
        <dbReference type="EMBL" id="GFH80174.1"/>
    </source>
</evidence>
<dbReference type="EMBL" id="BMSC01000010">
    <property type="protein sequence ID" value="GGU77350.1"/>
    <property type="molecule type" value="Genomic_DNA"/>
</dbReference>
<protein>
    <submittedName>
        <fullName evidence="4">Uncharacterized protein</fullName>
    </submittedName>
</protein>
<feature type="compositionally biased region" description="Low complexity" evidence="1">
    <location>
        <begin position="44"/>
        <end position="60"/>
    </location>
</feature>
<reference evidence="3 5" key="2">
    <citation type="submission" date="2020-02" db="EMBL/GenBank/DDBJ databases">
        <title>Whole genome shotgun sequence of Streptomyces gougerotii NBRC 13043.</title>
        <authorList>
            <person name="Ichikawa N."/>
            <person name="Komaki H."/>
            <person name="Tamura T."/>
        </authorList>
    </citation>
    <scope>NUCLEOTIDE SEQUENCE [LARGE SCALE GENOMIC DNA]</scope>
    <source>
        <strain evidence="3 5">NBRC 13043</strain>
    </source>
</reference>
<name>A0A8H9HMP3_9ACTN</name>
<keyword evidence="2" id="KW-0812">Transmembrane</keyword>
<feature type="transmembrane region" description="Helical" evidence="2">
    <location>
        <begin position="124"/>
        <end position="143"/>
    </location>
</feature>
<comment type="caution">
    <text evidence="4">The sequence shown here is derived from an EMBL/GenBank/DDBJ whole genome shotgun (WGS) entry which is preliminary data.</text>
</comment>
<evidence type="ECO:0000313" key="4">
    <source>
        <dbReference type="EMBL" id="GGU77350.1"/>
    </source>
</evidence>
<reference evidence="4" key="1">
    <citation type="journal article" date="2014" name="Int. J. Syst. Evol. Microbiol.">
        <title>Complete genome sequence of Corynebacterium casei LMG S-19264T (=DSM 44701T), isolated from a smear-ripened cheese.</title>
        <authorList>
            <consortium name="US DOE Joint Genome Institute (JGI-PGF)"/>
            <person name="Walter F."/>
            <person name="Albersmeier A."/>
            <person name="Kalinowski J."/>
            <person name="Ruckert C."/>
        </authorList>
    </citation>
    <scope>NUCLEOTIDE SEQUENCE</scope>
    <source>
        <strain evidence="4">JCM 4136</strain>
    </source>
</reference>